<accession>A0A6L4WNR2</accession>
<evidence type="ECO:0000256" key="1">
    <source>
        <dbReference type="SAM" id="Coils"/>
    </source>
</evidence>
<gene>
    <name evidence="2" type="ORF">GBG19_15795</name>
</gene>
<dbReference type="AlphaFoldDB" id="A0A6L4WNR2"/>
<feature type="coiled-coil region" evidence="1">
    <location>
        <begin position="45"/>
        <end position="79"/>
    </location>
</feature>
<evidence type="ECO:0000313" key="2">
    <source>
        <dbReference type="EMBL" id="KAB7884403.1"/>
    </source>
</evidence>
<name>A0A6L4WNR2_9BACT</name>
<dbReference type="Proteomes" id="UP000472839">
    <property type="component" value="Unassembled WGS sequence"/>
</dbReference>
<reference evidence="2 3" key="1">
    <citation type="submission" date="2019-10" db="EMBL/GenBank/DDBJ databases">
        <title>Poseidonibacter ostreae sp. nov., isolated from the gut of the Ostrea denselamellosa.</title>
        <authorList>
            <person name="Choi A."/>
        </authorList>
    </citation>
    <scope>NUCLEOTIDE SEQUENCE [LARGE SCALE GENOMIC DNA]</scope>
    <source>
        <strain evidence="2 3">SJOD-M-33</strain>
    </source>
</reference>
<comment type="caution">
    <text evidence="2">The sequence shown here is derived from an EMBL/GenBank/DDBJ whole genome shotgun (WGS) entry which is preliminary data.</text>
</comment>
<keyword evidence="1" id="KW-0175">Coiled coil</keyword>
<protein>
    <submittedName>
        <fullName evidence="2">Uncharacterized protein</fullName>
    </submittedName>
</protein>
<organism evidence="2 3">
    <name type="scientific">Poseidonibacter ostreae</name>
    <dbReference type="NCBI Taxonomy" id="2654171"/>
    <lineage>
        <taxon>Bacteria</taxon>
        <taxon>Pseudomonadati</taxon>
        <taxon>Campylobacterota</taxon>
        <taxon>Epsilonproteobacteria</taxon>
        <taxon>Campylobacterales</taxon>
        <taxon>Arcobacteraceae</taxon>
        <taxon>Poseidonibacter</taxon>
    </lineage>
</organism>
<sequence>MQKGQLLSKIERIDAEILITNTQIDTATVQKFGAISDFSVLQMHKNTMKLHISKLEIEKNKLKQEIDLLIKDIIELQKETEQFGYILEEQKQEAIRRMLVAEEEEANEYIQSKYISG</sequence>
<evidence type="ECO:0000313" key="3">
    <source>
        <dbReference type="Proteomes" id="UP000472839"/>
    </source>
</evidence>
<proteinExistence type="predicted"/>
<dbReference type="EMBL" id="WFKK01000085">
    <property type="protein sequence ID" value="KAB7884403.1"/>
    <property type="molecule type" value="Genomic_DNA"/>
</dbReference>
<dbReference type="RefSeq" id="WP_152240866.1">
    <property type="nucleotide sequence ID" value="NZ_WFKI01000015.1"/>
</dbReference>